<dbReference type="GO" id="GO:0045493">
    <property type="term" value="P:xylan catabolic process"/>
    <property type="evidence" value="ECO:0007669"/>
    <property type="project" value="UniProtKB-KW"/>
</dbReference>
<comment type="caution">
    <text evidence="4">The sequence shown here is derived from an EMBL/GenBank/DDBJ whole genome shotgun (WGS) entry which is preliminary data.</text>
</comment>
<keyword evidence="1 2" id="KW-0732">Signal</keyword>
<evidence type="ECO:0000256" key="1">
    <source>
        <dbReference type="ARBA" id="ARBA00022729"/>
    </source>
</evidence>
<evidence type="ECO:0000256" key="2">
    <source>
        <dbReference type="SAM" id="SignalP"/>
    </source>
</evidence>
<dbReference type="SUPFAM" id="SSF88713">
    <property type="entry name" value="Glycoside hydrolase/deacetylase"/>
    <property type="match status" value="1"/>
</dbReference>
<dbReference type="InterPro" id="IPR002509">
    <property type="entry name" value="NODB_dom"/>
</dbReference>
<keyword evidence="4" id="KW-0119">Carbohydrate metabolism</keyword>
<dbReference type="InterPro" id="IPR051398">
    <property type="entry name" value="Polysacch_Deacetylase"/>
</dbReference>
<protein>
    <submittedName>
        <fullName evidence="4">Oligosaccharide reducing-end xylanase</fullName>
    </submittedName>
</protein>
<dbReference type="Pfam" id="PF01522">
    <property type="entry name" value="Polysacc_deac_1"/>
    <property type="match status" value="1"/>
</dbReference>
<organism evidence="4 5">
    <name type="scientific">Breznakibacter xylanolyticus</name>
    <dbReference type="NCBI Taxonomy" id="990"/>
    <lineage>
        <taxon>Bacteria</taxon>
        <taxon>Pseudomonadati</taxon>
        <taxon>Bacteroidota</taxon>
        <taxon>Bacteroidia</taxon>
        <taxon>Marinilabiliales</taxon>
        <taxon>Marinilabiliaceae</taxon>
        <taxon>Breznakibacter</taxon>
    </lineage>
</organism>
<dbReference type="PANTHER" id="PTHR34216:SF11">
    <property type="entry name" value="CHITOOLIGOSACCHARIDE DEACETYLASE"/>
    <property type="match status" value="1"/>
</dbReference>
<keyword evidence="4" id="KW-0378">Hydrolase</keyword>
<feature type="domain" description="NodB homology" evidence="3">
    <location>
        <begin position="35"/>
        <end position="135"/>
    </location>
</feature>
<dbReference type="AlphaFoldDB" id="A0A2W7NZF9"/>
<dbReference type="Gene3D" id="3.20.20.370">
    <property type="entry name" value="Glycoside hydrolase/deacetylase"/>
    <property type="match status" value="1"/>
</dbReference>
<dbReference type="OrthoDB" id="9806342at2"/>
<reference evidence="4 5" key="1">
    <citation type="submission" date="2018-06" db="EMBL/GenBank/DDBJ databases">
        <title>Genomic Encyclopedia of Archaeal and Bacterial Type Strains, Phase II (KMG-II): from individual species to whole genera.</title>
        <authorList>
            <person name="Goeker M."/>
        </authorList>
    </citation>
    <scope>NUCLEOTIDE SEQUENCE [LARGE SCALE GENOMIC DNA]</scope>
    <source>
        <strain evidence="4 5">DSM 6779</strain>
    </source>
</reference>
<evidence type="ECO:0000259" key="3">
    <source>
        <dbReference type="Pfam" id="PF01522"/>
    </source>
</evidence>
<gene>
    <name evidence="4" type="ORF">LX69_01009</name>
</gene>
<keyword evidence="4" id="KW-0326">Glycosidase</keyword>
<dbReference type="GO" id="GO:0016810">
    <property type="term" value="F:hydrolase activity, acting on carbon-nitrogen (but not peptide) bonds"/>
    <property type="evidence" value="ECO:0007669"/>
    <property type="project" value="InterPro"/>
</dbReference>
<dbReference type="PANTHER" id="PTHR34216">
    <property type="match status" value="1"/>
</dbReference>
<evidence type="ECO:0000313" key="4">
    <source>
        <dbReference type="EMBL" id="PZX18616.1"/>
    </source>
</evidence>
<feature type="chain" id="PRO_5015948640" evidence="2">
    <location>
        <begin position="22"/>
        <end position="330"/>
    </location>
</feature>
<keyword evidence="4" id="KW-0858">Xylan degradation</keyword>
<dbReference type="RefSeq" id="WP_111444721.1">
    <property type="nucleotide sequence ID" value="NZ_QKZK01000006.1"/>
</dbReference>
<dbReference type="CDD" id="cd10967">
    <property type="entry name" value="CE4_GLA_like_6s"/>
    <property type="match status" value="1"/>
</dbReference>
<accession>A0A2W7NZF9</accession>
<proteinExistence type="predicted"/>
<dbReference type="InterPro" id="IPR011330">
    <property type="entry name" value="Glyco_hydro/deAcase_b/a-brl"/>
</dbReference>
<evidence type="ECO:0000313" key="5">
    <source>
        <dbReference type="Proteomes" id="UP000249239"/>
    </source>
</evidence>
<sequence length="330" mass="36408">MKRIKILIAIGVFTMAGKAQSLPTGYEIATWYGFSKAAVSYTFDDNTPKQFTVALPLFEQFGYRTTLYPVTNWVTDWEQLKKASAMGHEIGCHSQSHPNLGSIDTAAQERELSGSKATIESQIGSGKCTTIAYPYCITGQMDITQRHFVAGRICSGQINAPTHAEDYLISSISLGDQGLNTPEALNQKCDEAATMNGWCVFLLHGIDDDGGYSPITSPTLTSHLTRIREQGHFWVAPFGQVFQYLKQRQNAIITETSSNKQRIELTLTDGLDNTLFNQPLTITKAIPNNWKKASVTQNGQNVTYKTHVNNGQRYVVFDAVPDAGGIVIKK</sequence>
<dbReference type="GO" id="GO:0016798">
    <property type="term" value="F:hydrolase activity, acting on glycosyl bonds"/>
    <property type="evidence" value="ECO:0007669"/>
    <property type="project" value="UniProtKB-KW"/>
</dbReference>
<name>A0A2W7NZF9_9BACT</name>
<dbReference type="Proteomes" id="UP000249239">
    <property type="component" value="Unassembled WGS sequence"/>
</dbReference>
<keyword evidence="4" id="KW-0624">Polysaccharide degradation</keyword>
<feature type="signal peptide" evidence="2">
    <location>
        <begin position="1"/>
        <end position="21"/>
    </location>
</feature>
<keyword evidence="5" id="KW-1185">Reference proteome</keyword>
<dbReference type="EMBL" id="QKZK01000006">
    <property type="protein sequence ID" value="PZX18616.1"/>
    <property type="molecule type" value="Genomic_DNA"/>
</dbReference>